<dbReference type="GO" id="GO:0005886">
    <property type="term" value="C:plasma membrane"/>
    <property type="evidence" value="ECO:0007669"/>
    <property type="project" value="UniProtKB-SubCell"/>
</dbReference>
<evidence type="ECO:0000259" key="9">
    <source>
        <dbReference type="PROSITE" id="PS50893"/>
    </source>
</evidence>
<comment type="similarity">
    <text evidence="8">Belongs to the ABC transporter superfamily. Macrolide exporter (TC 3.A.1.122) family.</text>
</comment>
<evidence type="ECO:0000256" key="2">
    <source>
        <dbReference type="ARBA" id="ARBA00022448"/>
    </source>
</evidence>
<dbReference type="InterPro" id="IPR017911">
    <property type="entry name" value="MacB-like_ATP-bd"/>
</dbReference>
<evidence type="ECO:0000256" key="4">
    <source>
        <dbReference type="ARBA" id="ARBA00022692"/>
    </source>
</evidence>
<dbReference type="AlphaFoldDB" id="A0A2S3WWN3"/>
<evidence type="ECO:0000256" key="3">
    <source>
        <dbReference type="ARBA" id="ARBA00022475"/>
    </source>
</evidence>
<dbReference type="FunFam" id="3.40.50.300:FF:000032">
    <property type="entry name" value="Export ABC transporter ATP-binding protein"/>
    <property type="match status" value="1"/>
</dbReference>
<keyword evidence="4" id="KW-0812">Transmembrane</keyword>
<dbReference type="GO" id="GO:0016887">
    <property type="term" value="F:ATP hydrolysis activity"/>
    <property type="evidence" value="ECO:0007669"/>
    <property type="project" value="InterPro"/>
</dbReference>
<sequence>MTSIIALHGVTRRLGGEAVLQDVSFSLPAGQSCAIVGASGSGKSTLLNLIGLLDQPCHGRLVLDGSEVAQADADQRAITRNRLLGFVFQSFNLLPRLSVLDNVALPLSYRGIRLASARQIAKVQLEKVGLAPRAKYHPADLSGGQRQRVAIARALVTEPRILLADEPTGNLDGDTAQDIIELLTTLNREQFMTLLMVTHDPAMAQCMDRCLLVRNGGVFDA</sequence>
<keyword evidence="7" id="KW-0472">Membrane</keyword>
<organism evidence="10 11">
    <name type="scientific">Pseudomonas putida</name>
    <name type="common">Arthrobacter siderocapsulatus</name>
    <dbReference type="NCBI Taxonomy" id="303"/>
    <lineage>
        <taxon>Bacteria</taxon>
        <taxon>Pseudomonadati</taxon>
        <taxon>Pseudomonadota</taxon>
        <taxon>Gammaproteobacteria</taxon>
        <taxon>Pseudomonadales</taxon>
        <taxon>Pseudomonadaceae</taxon>
        <taxon>Pseudomonas</taxon>
    </lineage>
</organism>
<evidence type="ECO:0000256" key="6">
    <source>
        <dbReference type="ARBA" id="ARBA00022840"/>
    </source>
</evidence>
<dbReference type="SUPFAM" id="SSF52540">
    <property type="entry name" value="P-loop containing nucleoside triphosphate hydrolases"/>
    <property type="match status" value="1"/>
</dbReference>
<evidence type="ECO:0000256" key="5">
    <source>
        <dbReference type="ARBA" id="ARBA00022741"/>
    </source>
</evidence>
<dbReference type="GO" id="GO:0005524">
    <property type="term" value="F:ATP binding"/>
    <property type="evidence" value="ECO:0007669"/>
    <property type="project" value="UniProtKB-KW"/>
</dbReference>
<comment type="caution">
    <text evidence="10">The sequence shown here is derived from an EMBL/GenBank/DDBJ whole genome shotgun (WGS) entry which is preliminary data.</text>
</comment>
<dbReference type="OrthoDB" id="9783924at2"/>
<keyword evidence="3" id="KW-1003">Cell membrane</keyword>
<proteinExistence type="inferred from homology"/>
<name>A0A2S3WWN3_PSEPU</name>
<dbReference type="PANTHER" id="PTHR24220">
    <property type="entry name" value="IMPORT ATP-BINDING PROTEIN"/>
    <property type="match status" value="1"/>
</dbReference>
<evidence type="ECO:0000313" key="10">
    <source>
        <dbReference type="EMBL" id="POG05711.1"/>
    </source>
</evidence>
<reference evidence="10 11" key="2">
    <citation type="submission" date="2018-03" db="EMBL/GenBank/DDBJ databases">
        <title>Draft genome of Pseudomonas putida strain KH-21-114.</title>
        <authorList>
            <person name="Yoshizawa S."/>
            <person name="Khan N.H."/>
            <person name="Nishimura M."/>
            <person name="Chiura H.X."/>
            <person name="Ogura Y."/>
            <person name="Hayashi T."/>
            <person name="Kogure K."/>
        </authorList>
    </citation>
    <scope>NUCLEOTIDE SEQUENCE [LARGE SCALE GENOMIC DNA]</scope>
    <source>
        <strain evidence="10 11">KH-21-114</strain>
    </source>
</reference>
<dbReference type="GO" id="GO:1902495">
    <property type="term" value="C:transmembrane transporter complex"/>
    <property type="evidence" value="ECO:0007669"/>
    <property type="project" value="UniProtKB-ARBA"/>
</dbReference>
<dbReference type="CDD" id="cd03255">
    <property type="entry name" value="ABC_MJ0796_LolCDE_FtsE"/>
    <property type="match status" value="1"/>
</dbReference>
<dbReference type="GO" id="GO:0022857">
    <property type="term" value="F:transmembrane transporter activity"/>
    <property type="evidence" value="ECO:0007669"/>
    <property type="project" value="UniProtKB-ARBA"/>
</dbReference>
<dbReference type="InterPro" id="IPR027417">
    <property type="entry name" value="P-loop_NTPase"/>
</dbReference>
<dbReference type="InterPro" id="IPR003593">
    <property type="entry name" value="AAA+_ATPase"/>
</dbReference>
<dbReference type="Proteomes" id="UP000237230">
    <property type="component" value="Unassembled WGS sequence"/>
</dbReference>
<evidence type="ECO:0000256" key="7">
    <source>
        <dbReference type="ARBA" id="ARBA00023136"/>
    </source>
</evidence>
<dbReference type="SMART" id="SM00382">
    <property type="entry name" value="AAA"/>
    <property type="match status" value="1"/>
</dbReference>
<dbReference type="PROSITE" id="PS50893">
    <property type="entry name" value="ABC_TRANSPORTER_2"/>
    <property type="match status" value="1"/>
</dbReference>
<dbReference type="InterPro" id="IPR017871">
    <property type="entry name" value="ABC_transporter-like_CS"/>
</dbReference>
<keyword evidence="5" id="KW-0547">Nucleotide-binding</keyword>
<dbReference type="InterPro" id="IPR015854">
    <property type="entry name" value="ABC_transpr_LolD-like"/>
</dbReference>
<accession>A0A2S3WWN3</accession>
<keyword evidence="2" id="KW-0813">Transport</keyword>
<evidence type="ECO:0000313" key="11">
    <source>
        <dbReference type="Proteomes" id="UP000237230"/>
    </source>
</evidence>
<dbReference type="RefSeq" id="WP_103449163.1">
    <property type="nucleotide sequence ID" value="NZ_MINH01000021.1"/>
</dbReference>
<dbReference type="PROSITE" id="PS00211">
    <property type="entry name" value="ABC_TRANSPORTER_1"/>
    <property type="match status" value="1"/>
</dbReference>
<dbReference type="Gene3D" id="3.40.50.300">
    <property type="entry name" value="P-loop containing nucleotide triphosphate hydrolases"/>
    <property type="match status" value="1"/>
</dbReference>
<dbReference type="PANTHER" id="PTHR24220:SF86">
    <property type="entry name" value="ABC TRANSPORTER ABCH.1"/>
    <property type="match status" value="1"/>
</dbReference>
<protein>
    <submittedName>
        <fullName evidence="10">ABC transporter ATP-binding protein</fullName>
    </submittedName>
</protein>
<evidence type="ECO:0000256" key="8">
    <source>
        <dbReference type="ARBA" id="ARBA00038388"/>
    </source>
</evidence>
<gene>
    <name evidence="10" type="ORF">BGP84_22870</name>
</gene>
<evidence type="ECO:0000256" key="1">
    <source>
        <dbReference type="ARBA" id="ARBA00004429"/>
    </source>
</evidence>
<dbReference type="Pfam" id="PF00005">
    <property type="entry name" value="ABC_tran"/>
    <property type="match status" value="1"/>
</dbReference>
<feature type="domain" description="ABC transporter" evidence="9">
    <location>
        <begin position="5"/>
        <end position="221"/>
    </location>
</feature>
<keyword evidence="6 10" id="KW-0067">ATP-binding</keyword>
<dbReference type="EMBL" id="MINH01000021">
    <property type="protein sequence ID" value="POG05711.1"/>
    <property type="molecule type" value="Genomic_DNA"/>
</dbReference>
<dbReference type="InterPro" id="IPR003439">
    <property type="entry name" value="ABC_transporter-like_ATP-bd"/>
</dbReference>
<reference evidence="10 11" key="1">
    <citation type="submission" date="2016-08" db="EMBL/GenBank/DDBJ databases">
        <authorList>
            <person name="Seilhamer J.J."/>
        </authorList>
    </citation>
    <scope>NUCLEOTIDE SEQUENCE [LARGE SCALE GENOMIC DNA]</scope>
    <source>
        <strain evidence="10 11">KH-21-114</strain>
    </source>
</reference>
<comment type="subcellular location">
    <subcellularLocation>
        <location evidence="1">Cell inner membrane</location>
        <topology evidence="1">Multi-pass membrane protein</topology>
    </subcellularLocation>
</comment>